<dbReference type="Proteomes" id="UP000011645">
    <property type="component" value="Unassembled WGS sequence"/>
</dbReference>
<dbReference type="GO" id="GO:0005524">
    <property type="term" value="F:ATP binding"/>
    <property type="evidence" value="ECO:0007669"/>
    <property type="project" value="UniProtKB-KW"/>
</dbReference>
<organism evidence="4 5">
    <name type="scientific">Halalkalicoccus jeotgali (strain DSM 18796 / CECT 7217 / JCM 14584 / KCTC 4019 / B3)</name>
    <dbReference type="NCBI Taxonomy" id="795797"/>
    <lineage>
        <taxon>Archaea</taxon>
        <taxon>Methanobacteriati</taxon>
        <taxon>Methanobacteriota</taxon>
        <taxon>Stenosarchaea group</taxon>
        <taxon>Halobacteria</taxon>
        <taxon>Halobacteriales</taxon>
        <taxon>Halococcaceae</taxon>
        <taxon>Halalkalicoccus</taxon>
    </lineage>
</organism>
<dbReference type="PANTHER" id="PTHR43423">
    <property type="entry name" value="ABC TRANSPORTER I FAMILY MEMBER 17"/>
    <property type="match status" value="1"/>
</dbReference>
<feature type="region of interest" description="Disordered" evidence="2">
    <location>
        <begin position="1"/>
        <end position="62"/>
    </location>
</feature>
<evidence type="ECO:0000313" key="5">
    <source>
        <dbReference type="Proteomes" id="UP000011645"/>
    </source>
</evidence>
<dbReference type="Pfam" id="PF00005">
    <property type="entry name" value="ABC_tran"/>
    <property type="match status" value="1"/>
</dbReference>
<reference evidence="4 5" key="1">
    <citation type="journal article" date="2014" name="PLoS Genet.">
        <title>Phylogenetically driven sequencing of extremely halophilic archaea reveals strategies for static and dynamic osmo-response.</title>
        <authorList>
            <person name="Becker E.A."/>
            <person name="Seitzer P.M."/>
            <person name="Tritt A."/>
            <person name="Larsen D."/>
            <person name="Krusor M."/>
            <person name="Yao A.I."/>
            <person name="Wu D."/>
            <person name="Madern D."/>
            <person name="Eisen J.A."/>
            <person name="Darling A.E."/>
            <person name="Facciotti M.T."/>
        </authorList>
    </citation>
    <scope>NUCLEOTIDE SEQUENCE [LARGE SCALE GENOMIC DNA]</scope>
    <source>
        <strain evidence="5">DSM 18796 / CECT 7217 / JCM 14584 / KCTC 4019 / B3</strain>
    </source>
</reference>
<protein>
    <submittedName>
        <fullName evidence="4">Phosphate ABC transporter ATP-binding protein</fullName>
    </submittedName>
</protein>
<accession>L9VQN1</accession>
<sequence length="130" mass="14432">MASTFRTRDPPFGRLQFDGGGVRFPVGSSSEAPSVEMEPIESVTMSSQKSPRQSKPEIRTEIEIDRDDRSIRSVDTVLESRDLAVYYGEEQALQPTRMGIPEHQVTAIIGPSGCGKSTFLRSINRMNDLI</sequence>
<dbReference type="AlphaFoldDB" id="L9VQN1"/>
<feature type="non-terminal residue" evidence="4">
    <location>
        <position position="130"/>
    </location>
</feature>
<comment type="caution">
    <text evidence="4">The sequence shown here is derived from an EMBL/GenBank/DDBJ whole genome shotgun (WGS) entry which is preliminary data.</text>
</comment>
<dbReference type="Gene3D" id="3.40.50.300">
    <property type="entry name" value="P-loop containing nucleotide triphosphate hydrolases"/>
    <property type="match status" value="1"/>
</dbReference>
<keyword evidence="1" id="KW-0472">Membrane</keyword>
<dbReference type="PANTHER" id="PTHR43423:SF1">
    <property type="entry name" value="ABC TRANSPORTER I FAMILY MEMBER 17"/>
    <property type="match status" value="1"/>
</dbReference>
<name>L9VQN1_HALJB</name>
<dbReference type="EMBL" id="AOHV01000015">
    <property type="protein sequence ID" value="ELY39495.1"/>
    <property type="molecule type" value="Genomic_DNA"/>
</dbReference>
<feature type="domain" description="ABC transporter" evidence="3">
    <location>
        <begin position="94"/>
        <end position="126"/>
    </location>
</feature>
<evidence type="ECO:0000313" key="4">
    <source>
        <dbReference type="EMBL" id="ELY39495.1"/>
    </source>
</evidence>
<feature type="compositionally biased region" description="Polar residues" evidence="2">
    <location>
        <begin position="43"/>
        <end position="53"/>
    </location>
</feature>
<evidence type="ECO:0000256" key="1">
    <source>
        <dbReference type="ARBA" id="ARBA00022475"/>
    </source>
</evidence>
<keyword evidence="5" id="KW-1185">Reference proteome</keyword>
<dbReference type="InterPro" id="IPR003439">
    <property type="entry name" value="ABC_transporter-like_ATP-bd"/>
</dbReference>
<dbReference type="SUPFAM" id="SSF52540">
    <property type="entry name" value="P-loop containing nucleoside triphosphate hydrolases"/>
    <property type="match status" value="1"/>
</dbReference>
<keyword evidence="4" id="KW-0547">Nucleotide-binding</keyword>
<dbReference type="InterPro" id="IPR027417">
    <property type="entry name" value="P-loop_NTPase"/>
</dbReference>
<gene>
    <name evidence="4" type="ORF">C497_06047</name>
</gene>
<keyword evidence="4" id="KW-0067">ATP-binding</keyword>
<dbReference type="GO" id="GO:0016887">
    <property type="term" value="F:ATP hydrolysis activity"/>
    <property type="evidence" value="ECO:0007669"/>
    <property type="project" value="InterPro"/>
</dbReference>
<keyword evidence="1" id="KW-1003">Cell membrane</keyword>
<proteinExistence type="predicted"/>
<feature type="compositionally biased region" description="Basic and acidic residues" evidence="2">
    <location>
        <begin position="1"/>
        <end position="11"/>
    </location>
</feature>
<evidence type="ECO:0000259" key="3">
    <source>
        <dbReference type="Pfam" id="PF00005"/>
    </source>
</evidence>
<evidence type="ECO:0000256" key="2">
    <source>
        <dbReference type="SAM" id="MobiDB-lite"/>
    </source>
</evidence>